<protein>
    <submittedName>
        <fullName evidence="10">Response regulator transcription factor</fullName>
    </submittedName>
</protein>
<keyword evidence="4 7" id="KW-0238">DNA-binding</keyword>
<dbReference type="InterPro" id="IPR001789">
    <property type="entry name" value="Sig_transdc_resp-reg_receiver"/>
</dbReference>
<dbReference type="EMBL" id="JAMXLT020000018">
    <property type="protein sequence ID" value="MDW8549456.1"/>
    <property type="molecule type" value="Genomic_DNA"/>
</dbReference>
<dbReference type="CDD" id="cd17574">
    <property type="entry name" value="REC_OmpR"/>
    <property type="match status" value="1"/>
</dbReference>
<dbReference type="SMART" id="SM00862">
    <property type="entry name" value="Trans_reg_C"/>
    <property type="match status" value="1"/>
</dbReference>
<dbReference type="Proteomes" id="UP001204439">
    <property type="component" value="Unassembled WGS sequence"/>
</dbReference>
<evidence type="ECO:0000313" key="10">
    <source>
        <dbReference type="EMBL" id="MDW8549456.1"/>
    </source>
</evidence>
<dbReference type="Gene3D" id="3.40.50.2300">
    <property type="match status" value="1"/>
</dbReference>
<evidence type="ECO:0000256" key="7">
    <source>
        <dbReference type="PROSITE-ProRule" id="PRU01091"/>
    </source>
</evidence>
<feature type="modified residue" description="4-aspartylphosphate" evidence="6">
    <location>
        <position position="51"/>
    </location>
</feature>
<evidence type="ECO:0000256" key="1">
    <source>
        <dbReference type="ARBA" id="ARBA00022553"/>
    </source>
</evidence>
<name>A0ABU4JIE8_9FLAO</name>
<dbReference type="RefSeq" id="WP_063970318.1">
    <property type="nucleotide sequence ID" value="NZ_JAMXLT020000018.1"/>
</dbReference>
<evidence type="ECO:0000313" key="11">
    <source>
        <dbReference type="Proteomes" id="UP001204439"/>
    </source>
</evidence>
<organism evidence="10 11">
    <name type="scientific">Epilithonimonas ginsengisoli</name>
    <dbReference type="NCBI Taxonomy" id="1245592"/>
    <lineage>
        <taxon>Bacteria</taxon>
        <taxon>Pseudomonadati</taxon>
        <taxon>Bacteroidota</taxon>
        <taxon>Flavobacteriia</taxon>
        <taxon>Flavobacteriales</taxon>
        <taxon>Weeksellaceae</taxon>
        <taxon>Chryseobacterium group</taxon>
        <taxon>Epilithonimonas</taxon>
    </lineage>
</organism>
<dbReference type="Pfam" id="PF00486">
    <property type="entry name" value="Trans_reg_C"/>
    <property type="match status" value="1"/>
</dbReference>
<evidence type="ECO:0000256" key="2">
    <source>
        <dbReference type="ARBA" id="ARBA00023012"/>
    </source>
</evidence>
<evidence type="ECO:0000259" key="8">
    <source>
        <dbReference type="PROSITE" id="PS50110"/>
    </source>
</evidence>
<accession>A0ABU4JIE8</accession>
<feature type="domain" description="Response regulatory" evidence="8">
    <location>
        <begin position="2"/>
        <end position="116"/>
    </location>
</feature>
<proteinExistence type="predicted"/>
<keyword evidence="3" id="KW-0805">Transcription regulation</keyword>
<dbReference type="SUPFAM" id="SSF46894">
    <property type="entry name" value="C-terminal effector domain of the bipartite response regulators"/>
    <property type="match status" value="1"/>
</dbReference>
<evidence type="ECO:0000256" key="3">
    <source>
        <dbReference type="ARBA" id="ARBA00023015"/>
    </source>
</evidence>
<dbReference type="PROSITE" id="PS50110">
    <property type="entry name" value="RESPONSE_REGULATORY"/>
    <property type="match status" value="1"/>
</dbReference>
<feature type="DNA-binding region" description="OmpR/PhoB-type" evidence="7">
    <location>
        <begin position="121"/>
        <end position="219"/>
    </location>
</feature>
<dbReference type="Pfam" id="PF00072">
    <property type="entry name" value="Response_reg"/>
    <property type="match status" value="1"/>
</dbReference>
<comment type="caution">
    <text evidence="10">The sequence shown here is derived from an EMBL/GenBank/DDBJ whole genome shotgun (WGS) entry which is preliminary data.</text>
</comment>
<dbReference type="PANTHER" id="PTHR48111:SF22">
    <property type="entry name" value="REGULATOR OF RPOS"/>
    <property type="match status" value="1"/>
</dbReference>
<evidence type="ECO:0000256" key="5">
    <source>
        <dbReference type="ARBA" id="ARBA00023163"/>
    </source>
</evidence>
<keyword evidence="11" id="KW-1185">Reference proteome</keyword>
<evidence type="ECO:0000259" key="9">
    <source>
        <dbReference type="PROSITE" id="PS51755"/>
    </source>
</evidence>
<dbReference type="InterPro" id="IPR011006">
    <property type="entry name" value="CheY-like_superfamily"/>
</dbReference>
<dbReference type="SMART" id="SM00448">
    <property type="entry name" value="REC"/>
    <property type="match status" value="1"/>
</dbReference>
<feature type="domain" description="OmpR/PhoB-type" evidence="9">
    <location>
        <begin position="121"/>
        <end position="219"/>
    </location>
</feature>
<dbReference type="PANTHER" id="PTHR48111">
    <property type="entry name" value="REGULATOR OF RPOS"/>
    <property type="match status" value="1"/>
</dbReference>
<dbReference type="PROSITE" id="PS51755">
    <property type="entry name" value="OMPR_PHOB"/>
    <property type="match status" value="1"/>
</dbReference>
<dbReference type="InterPro" id="IPR001867">
    <property type="entry name" value="OmpR/PhoB-type_DNA-bd"/>
</dbReference>
<dbReference type="Gene3D" id="1.10.10.10">
    <property type="entry name" value="Winged helix-like DNA-binding domain superfamily/Winged helix DNA-binding domain"/>
    <property type="match status" value="1"/>
</dbReference>
<keyword evidence="1 6" id="KW-0597">Phosphoprotein</keyword>
<reference evidence="10 11" key="1">
    <citation type="submission" date="2023-11" db="EMBL/GenBank/DDBJ databases">
        <title>First isolation, identification, and characterization of non-pathogenic Epilithonimonas ginsengisoli isolated from diseased farmed rainbow trout (Oncorhynchus mykiss) in Chile.</title>
        <authorList>
            <person name="Miranda C.D."/>
            <person name="Irgang R."/>
            <person name="Concha C."/>
            <person name="Rojas R."/>
            <person name="Avendano R."/>
        </authorList>
    </citation>
    <scope>NUCLEOTIDE SEQUENCE [LARGE SCALE GENOMIC DNA]</scope>
    <source>
        <strain evidence="10 11">FP99</strain>
    </source>
</reference>
<dbReference type="InterPro" id="IPR039420">
    <property type="entry name" value="WalR-like"/>
</dbReference>
<sequence>MKILIIEDEEKLLQLLKEGLSEEGHQIETAKDGNNGLIKAVNKRFDLILLDWMLPEISGLQVCKRIRKNNQKTPIIFLTSRDTLGDIIDGLESGANDYIKKPFSFEELVARINVYSRTIEQEDYYLGDITIFSEKFQVFRNKTEIPLTQTEYELLKFLVKNKGLVKSRTEILHHVWGINYEYDANIIDVFINGIRKKLGITPSDERIKTIRGRGFIAKDE</sequence>
<dbReference type="InterPro" id="IPR016032">
    <property type="entry name" value="Sig_transdc_resp-reg_C-effctor"/>
</dbReference>
<evidence type="ECO:0000256" key="4">
    <source>
        <dbReference type="ARBA" id="ARBA00023125"/>
    </source>
</evidence>
<keyword evidence="2" id="KW-0902">Two-component regulatory system</keyword>
<keyword evidence="5" id="KW-0804">Transcription</keyword>
<gene>
    <name evidence="10" type="ORF">NG800_011075</name>
</gene>
<dbReference type="CDD" id="cd00383">
    <property type="entry name" value="trans_reg_C"/>
    <property type="match status" value="1"/>
</dbReference>
<dbReference type="SUPFAM" id="SSF52172">
    <property type="entry name" value="CheY-like"/>
    <property type="match status" value="1"/>
</dbReference>
<dbReference type="Gene3D" id="6.10.250.690">
    <property type="match status" value="1"/>
</dbReference>
<evidence type="ECO:0000256" key="6">
    <source>
        <dbReference type="PROSITE-ProRule" id="PRU00169"/>
    </source>
</evidence>
<dbReference type="InterPro" id="IPR036388">
    <property type="entry name" value="WH-like_DNA-bd_sf"/>
</dbReference>